<evidence type="ECO:0000313" key="2">
    <source>
        <dbReference type="EMBL" id="QHS85008.1"/>
    </source>
</evidence>
<dbReference type="EMBL" id="MN739039">
    <property type="protein sequence ID" value="QHS85008.1"/>
    <property type="molecule type" value="Genomic_DNA"/>
</dbReference>
<protein>
    <submittedName>
        <fullName evidence="2">Uncharacterized protein</fullName>
    </submittedName>
</protein>
<evidence type="ECO:0000256" key="1">
    <source>
        <dbReference type="SAM" id="MobiDB-lite"/>
    </source>
</evidence>
<dbReference type="AlphaFoldDB" id="A0A6C0B0F2"/>
<sequence length="120" mass="13794">MIDISKVNTDEFSFFYYEPFTYKKTEPAYVPPQRRQPPVYQPMSRQYVLYHPINRPPPLYVVAYQAPVFYTNSPPPGYGMPLSYTPSMTSINNSPLNSPRSDLSGEASPYSPRSEMNSPR</sequence>
<accession>A0A6C0B0F2</accession>
<organism evidence="2">
    <name type="scientific">viral metagenome</name>
    <dbReference type="NCBI Taxonomy" id="1070528"/>
    <lineage>
        <taxon>unclassified sequences</taxon>
        <taxon>metagenomes</taxon>
        <taxon>organismal metagenomes</taxon>
    </lineage>
</organism>
<proteinExistence type="predicted"/>
<feature type="compositionally biased region" description="Polar residues" evidence="1">
    <location>
        <begin position="89"/>
        <end position="101"/>
    </location>
</feature>
<name>A0A6C0B0F2_9ZZZZ</name>
<reference evidence="2" key="1">
    <citation type="journal article" date="2020" name="Nature">
        <title>Giant virus diversity and host interactions through global metagenomics.</title>
        <authorList>
            <person name="Schulz F."/>
            <person name="Roux S."/>
            <person name="Paez-Espino D."/>
            <person name="Jungbluth S."/>
            <person name="Walsh D.A."/>
            <person name="Denef V.J."/>
            <person name="McMahon K.D."/>
            <person name="Konstantinidis K.T."/>
            <person name="Eloe-Fadrosh E.A."/>
            <person name="Kyrpides N.C."/>
            <person name="Woyke T."/>
        </authorList>
    </citation>
    <scope>NUCLEOTIDE SEQUENCE</scope>
    <source>
        <strain evidence="2">GVMAG-M-3300009182-67</strain>
    </source>
</reference>
<feature type="region of interest" description="Disordered" evidence="1">
    <location>
        <begin position="89"/>
        <end position="120"/>
    </location>
</feature>